<evidence type="ECO:0000313" key="1">
    <source>
        <dbReference type="EMBL" id="BBM60277.1"/>
    </source>
</evidence>
<reference evidence="1 2" key="1">
    <citation type="submission" date="2019-07" db="EMBL/GenBank/DDBJ databases">
        <title>Complete Genome Sequence of Leptotrichia hongkongensis Strain JMUB5056.</title>
        <authorList>
            <person name="Watanabe S."/>
            <person name="Cui L."/>
        </authorList>
    </citation>
    <scope>NUCLEOTIDE SEQUENCE [LARGE SCALE GENOMIC DNA]</scope>
    <source>
        <strain evidence="1 2">JMUB5056</strain>
    </source>
</reference>
<dbReference type="Proteomes" id="UP000321561">
    <property type="component" value="Chromosome"/>
</dbReference>
<sequence>MEELNTFEKTLSDKLDFLIKLEQFVSLEKNSLKKISLAVIFLELMQKNGKSAEIKKINGLEYVYENSTEIIF</sequence>
<accession>A0A510L9B9</accession>
<dbReference type="KEGG" id="lhg:JMUB5056_1879"/>
<gene>
    <name evidence="1" type="ORF">JMUB5056_1879</name>
</gene>
<dbReference type="AlphaFoldDB" id="A0A510L9B9"/>
<dbReference type="EMBL" id="AP019846">
    <property type="protein sequence ID" value="BBM60277.1"/>
    <property type="molecule type" value="Genomic_DNA"/>
</dbReference>
<evidence type="ECO:0000313" key="2">
    <source>
        <dbReference type="Proteomes" id="UP000321561"/>
    </source>
</evidence>
<dbReference type="RefSeq" id="WP_147006142.1">
    <property type="nucleotide sequence ID" value="NZ_AP019846.1"/>
</dbReference>
<name>A0A510L9B9_9FUSO</name>
<protein>
    <submittedName>
        <fullName evidence="1">Uncharacterized protein</fullName>
    </submittedName>
</protein>
<proteinExistence type="predicted"/>
<dbReference type="OrthoDB" id="80179at2"/>
<organism evidence="1 2">
    <name type="scientific">Leptotrichia hongkongensis</name>
    <dbReference type="NCBI Taxonomy" id="554406"/>
    <lineage>
        <taxon>Bacteria</taxon>
        <taxon>Fusobacteriati</taxon>
        <taxon>Fusobacteriota</taxon>
        <taxon>Fusobacteriia</taxon>
        <taxon>Fusobacteriales</taxon>
        <taxon>Leptotrichiaceae</taxon>
        <taxon>Leptotrichia</taxon>
    </lineage>
</organism>